<name>A0A1I0F1F7_9PROT</name>
<protein>
    <submittedName>
        <fullName evidence="1">Uncharacterized protein</fullName>
    </submittedName>
</protein>
<dbReference type="AlphaFoldDB" id="A0A1I0F1F7"/>
<proteinExistence type="predicted"/>
<dbReference type="Proteomes" id="UP000199345">
    <property type="component" value="Unassembled WGS sequence"/>
</dbReference>
<evidence type="ECO:0000313" key="2">
    <source>
        <dbReference type="Proteomes" id="UP000199345"/>
    </source>
</evidence>
<evidence type="ECO:0000313" key="1">
    <source>
        <dbReference type="EMBL" id="SET51695.1"/>
    </source>
</evidence>
<keyword evidence="2" id="KW-1185">Reference proteome</keyword>
<gene>
    <name evidence="1" type="ORF">SAMN05216326_13217</name>
</gene>
<accession>A0A1I0F1F7</accession>
<dbReference type="EMBL" id="FOIA01000032">
    <property type="protein sequence ID" value="SET51695.1"/>
    <property type="molecule type" value="Genomic_DNA"/>
</dbReference>
<sequence length="130" mass="13773">MSMSYGSKVGANITLGGMSSDIYQVMDELLSPPLQQAVDEATDDTRDGAVKALEKAREGWQKLSYAIASGVVEHLRHNLDIQNIQTNGNVVININDDTDNGGVGHTHNLTTSSAATNVVFNQVVGTGSVD</sequence>
<organism evidence="1 2">
    <name type="scientific">Nitrosomonas marina</name>
    <dbReference type="NCBI Taxonomy" id="917"/>
    <lineage>
        <taxon>Bacteria</taxon>
        <taxon>Pseudomonadati</taxon>
        <taxon>Pseudomonadota</taxon>
        <taxon>Betaproteobacteria</taxon>
        <taxon>Nitrosomonadales</taxon>
        <taxon>Nitrosomonadaceae</taxon>
        <taxon>Nitrosomonas</taxon>
    </lineage>
</organism>
<dbReference type="RefSeq" id="WP_090660822.1">
    <property type="nucleotide sequence ID" value="NZ_FOIA01000032.1"/>
</dbReference>
<reference evidence="2" key="1">
    <citation type="submission" date="2016-10" db="EMBL/GenBank/DDBJ databases">
        <authorList>
            <person name="Varghese N."/>
            <person name="Submissions S."/>
        </authorList>
    </citation>
    <scope>NUCLEOTIDE SEQUENCE [LARGE SCALE GENOMIC DNA]</scope>
    <source>
        <strain evidence="2">Nm71</strain>
    </source>
</reference>